<feature type="domain" description="Cytosolic endo-beta-N-acetylglucosaminidase TIM barrel" evidence="2">
    <location>
        <begin position="63"/>
        <end position="393"/>
    </location>
</feature>
<sequence length="675" mass="75366">MSFRIEPLASLAALDQWQPTNRAKVHASSIKLRNRPSTPGPRVLVCHDMANGYNDAFSLGSISKKNSKNYSFQNWALIDDWVYFSHNRITIPPNTWTNAAHSNGVFVYATLITEWDASVQDTLRLLYGPGYDATPIVSVPDNESTPRKPEYPASSFSPYFADKLIQLAEFYGFDGWFINIECGLGSEGELASSHAAAMKEFLQYLTCKLKETIPHGKVLWYDSLTIHGQLRWQDRVNDENKPFFDVCDGIFVNYTWKQDYPRQTAAVVGSRREDVYYGIDVWGRNTFGGGGFNIHKALREITAQGLSTAIFAPAWTYEFLGHELFDAAEKRLWHGEPAGFLNPPFPPQEDDAKPYSTREDPTDLGSVSDYIEIRQSGTRDYFFTDFDRGFGSSYSLAGKVISNENWFNLSRQSPTPSFITSRSIQTFSEIKPKLVPSAAVSRFSRCVSDAESWSGGASLEIKLLPGKTSEKAWTYIPIQRIRVDITPTTVIRFRYKATMLCLSSIGIFFKISAAYGSDTIIVDSAPIVHGEWSLLEANVNSTLNSSNGGKAGAFVTEVGIMIGDDGMTDDSGSIWIGELYVGSNPQQPSQIEMKDYIFTGMDVTRDGWASIGWDSVNGNECERWEVFVDDKWRGCVFGCPVFRENFKSNAVVHVIGIDSLGFVRVEVEGIAMVVV</sequence>
<accession>A0A1Y2C7L0</accession>
<dbReference type="GO" id="GO:0033925">
    <property type="term" value="F:mannosyl-glycoprotein endo-beta-N-acetylglucosaminidase activity"/>
    <property type="evidence" value="ECO:0007669"/>
    <property type="project" value="UniProtKB-EC"/>
</dbReference>
<dbReference type="EMBL" id="MCGO01000029">
    <property type="protein sequence ID" value="ORY42295.1"/>
    <property type="molecule type" value="Genomic_DNA"/>
</dbReference>
<evidence type="ECO:0000313" key="3">
    <source>
        <dbReference type="EMBL" id="ORY42295.1"/>
    </source>
</evidence>
<dbReference type="GO" id="GO:0005829">
    <property type="term" value="C:cytosol"/>
    <property type="evidence" value="ECO:0007669"/>
    <property type="project" value="UniProtKB-SubCell"/>
</dbReference>
<proteinExistence type="predicted"/>
<organism evidence="3 4">
    <name type="scientific">Rhizoclosmatium globosum</name>
    <dbReference type="NCBI Taxonomy" id="329046"/>
    <lineage>
        <taxon>Eukaryota</taxon>
        <taxon>Fungi</taxon>
        <taxon>Fungi incertae sedis</taxon>
        <taxon>Chytridiomycota</taxon>
        <taxon>Chytridiomycota incertae sedis</taxon>
        <taxon>Chytridiomycetes</taxon>
        <taxon>Chytridiales</taxon>
        <taxon>Chytriomycetaceae</taxon>
        <taxon>Rhizoclosmatium</taxon>
    </lineage>
</organism>
<feature type="compositionally biased region" description="Basic and acidic residues" evidence="1">
    <location>
        <begin position="350"/>
        <end position="361"/>
    </location>
</feature>
<evidence type="ECO:0000313" key="4">
    <source>
        <dbReference type="Proteomes" id="UP000193642"/>
    </source>
</evidence>
<comment type="caution">
    <text evidence="3">The sequence shown here is derived from an EMBL/GenBank/DDBJ whole genome shotgun (WGS) entry which is preliminary data.</text>
</comment>
<dbReference type="InterPro" id="IPR005201">
    <property type="entry name" value="TIM_ENGase"/>
</dbReference>
<dbReference type="Pfam" id="PF03644">
    <property type="entry name" value="Glyco_hydro_85"/>
    <property type="match status" value="1"/>
</dbReference>
<dbReference type="Gene3D" id="3.20.20.80">
    <property type="entry name" value="Glycosidases"/>
    <property type="match status" value="1"/>
</dbReference>
<gene>
    <name evidence="3" type="ORF">BCR33DRAFT_767168</name>
</gene>
<protein>
    <recommendedName>
        <fullName evidence="2">Cytosolic endo-beta-N-acetylglucosaminidase TIM barrel domain-containing protein</fullName>
    </recommendedName>
</protein>
<dbReference type="AlphaFoldDB" id="A0A1Y2C7L0"/>
<name>A0A1Y2C7L0_9FUNG</name>
<dbReference type="Gene3D" id="2.60.120.260">
    <property type="entry name" value="Galactose-binding domain-like"/>
    <property type="match status" value="1"/>
</dbReference>
<dbReference type="Proteomes" id="UP000193642">
    <property type="component" value="Unassembled WGS sequence"/>
</dbReference>
<evidence type="ECO:0000256" key="1">
    <source>
        <dbReference type="SAM" id="MobiDB-lite"/>
    </source>
</evidence>
<keyword evidence="4" id="KW-1185">Reference proteome</keyword>
<dbReference type="OrthoDB" id="284473at2759"/>
<dbReference type="CDD" id="cd06547">
    <property type="entry name" value="GH85_ENGase"/>
    <property type="match status" value="1"/>
</dbReference>
<feature type="region of interest" description="Disordered" evidence="1">
    <location>
        <begin position="339"/>
        <end position="361"/>
    </location>
</feature>
<evidence type="ECO:0000259" key="2">
    <source>
        <dbReference type="Pfam" id="PF03644"/>
    </source>
</evidence>
<dbReference type="InterPro" id="IPR032979">
    <property type="entry name" value="ENGase"/>
</dbReference>
<dbReference type="STRING" id="329046.A0A1Y2C7L0"/>
<reference evidence="3 4" key="1">
    <citation type="submission" date="2016-07" db="EMBL/GenBank/DDBJ databases">
        <title>Pervasive Adenine N6-methylation of Active Genes in Fungi.</title>
        <authorList>
            <consortium name="DOE Joint Genome Institute"/>
            <person name="Mondo S.J."/>
            <person name="Dannebaum R.O."/>
            <person name="Kuo R.C."/>
            <person name="Labutti K."/>
            <person name="Haridas S."/>
            <person name="Kuo A."/>
            <person name="Salamov A."/>
            <person name="Ahrendt S.R."/>
            <person name="Lipzen A."/>
            <person name="Sullivan W."/>
            <person name="Andreopoulos W.B."/>
            <person name="Clum A."/>
            <person name="Lindquist E."/>
            <person name="Daum C."/>
            <person name="Ramamoorthy G.K."/>
            <person name="Gryganskyi A."/>
            <person name="Culley D."/>
            <person name="Magnuson J.K."/>
            <person name="James T.Y."/>
            <person name="O'Malley M.A."/>
            <person name="Stajich J.E."/>
            <person name="Spatafora J.W."/>
            <person name="Visel A."/>
            <person name="Grigoriev I.V."/>
        </authorList>
    </citation>
    <scope>NUCLEOTIDE SEQUENCE [LARGE SCALE GENOMIC DNA]</scope>
    <source>
        <strain evidence="3 4">JEL800</strain>
    </source>
</reference>
<dbReference type="PANTHER" id="PTHR13246">
    <property type="entry name" value="ENDO BETA N-ACETYLGLUCOSAMINIDASE"/>
    <property type="match status" value="1"/>
</dbReference>
<dbReference type="PANTHER" id="PTHR13246:SF1">
    <property type="entry name" value="CYTOSOLIC ENDO-BETA-N-ACETYLGLUCOSAMINIDASE"/>
    <property type="match status" value="1"/>
</dbReference>